<comment type="similarity">
    <text evidence="2">Belongs to the FAD-binding monooxygenase family.</text>
</comment>
<dbReference type="InterPro" id="IPR051209">
    <property type="entry name" value="FAD-bind_Monooxygenase_sf"/>
</dbReference>
<feature type="compositionally biased region" description="Basic and acidic residues" evidence="6">
    <location>
        <begin position="591"/>
        <end position="617"/>
    </location>
</feature>
<keyword evidence="9" id="KW-1185">Reference proteome</keyword>
<dbReference type="GO" id="GO:0050660">
    <property type="term" value="F:flavin adenine dinucleotide binding"/>
    <property type="evidence" value="ECO:0007669"/>
    <property type="project" value="InterPro"/>
</dbReference>
<feature type="region of interest" description="Disordered" evidence="6">
    <location>
        <begin position="582"/>
        <end position="618"/>
    </location>
</feature>
<evidence type="ECO:0000313" key="9">
    <source>
        <dbReference type="Proteomes" id="UP000185904"/>
    </source>
</evidence>
<protein>
    <recommendedName>
        <fullName evidence="10">FAD/NAD(P)-binding domain-containing protein</fullName>
    </recommendedName>
</protein>
<dbReference type="Gene3D" id="3.50.50.60">
    <property type="entry name" value="FAD/NAD(P)-binding domain"/>
    <property type="match status" value="3"/>
</dbReference>
<dbReference type="PRINTS" id="PR00368">
    <property type="entry name" value="FADPNR"/>
</dbReference>
<sequence length="631" mass="72005">MYAFKKQMKGGPGFFDNVDPLDFATRPVDKPRPMKVIVIGAGMSGIIAGIFFPRAIENLTLTIYEKNADLGGTWFENNYPGIACDIPSHAYSFTFEHNPEWSSYYAPGAEIEAYLKRVATKYNALKYMKFKKEVVGAEWNDKEGKWYVRLKDAETGQEFVDTADVVCSAVGILNQWKWPAIPGLQDFKGDMFHSAHYDPSYDLTGKRVALIGGGSSGIQILPKIQPKATHVDHYMKGKTWIPPAGIGGEGLMERNGDPITPAADLERFKNNPEEYIEYRKQIENILHRPVEALYQNTEGMQVLWDFCKEHMKTKLAKKPEIYEQLVPDFPPGCRRLTPGPGYLEALVEDNVSFVSTPIKQVYGDGIETDDGTKRPVDTIICATGFDGVYKVHFPVTGKGGAQLRDQWDDIPEAYLSMAPENMPNYFIFLGPNGGPGLGSALPFLENEAKYMIKCIQKLQREWYKSMLPKREAIKSFGRYADRYFKPTIFAANCHNQCRAWWRHKNSPEGRLLAIWPGSQLHGSFVFENPRWEDFDFELRPEVKGELFEWLGNGLSRRQIEMEGTTDYLNSYVPVENPIEIAEEKRRKREQQKHEEGERERLRFEEANARNHDLEQERATTAVFLQQQVSAN</sequence>
<dbReference type="OrthoDB" id="74360at2759"/>
<keyword evidence="5" id="KW-0560">Oxidoreductase</keyword>
<dbReference type="PANTHER" id="PTHR42877">
    <property type="entry name" value="L-ORNITHINE N(5)-MONOOXYGENASE-RELATED"/>
    <property type="match status" value="1"/>
</dbReference>
<evidence type="ECO:0000256" key="7">
    <source>
        <dbReference type="SAM" id="Phobius"/>
    </source>
</evidence>
<evidence type="ECO:0000256" key="3">
    <source>
        <dbReference type="ARBA" id="ARBA00022630"/>
    </source>
</evidence>
<reference evidence="8 9" key="1">
    <citation type="submission" date="2016-03" db="EMBL/GenBank/DDBJ databases">
        <title>The draft genome sequence of Fonsecaea nubica causative agent of cutaneous subcutaneous infection in human host.</title>
        <authorList>
            <person name="Costa F."/>
            <person name="Sybren D.H."/>
            <person name="Raittz R.T."/>
            <person name="Weiss V.A."/>
            <person name="Leao A.C."/>
            <person name="Gomes R."/>
            <person name="De Souza E.M."/>
            <person name="Pedrosa F.O."/>
            <person name="Steffens M.B."/>
            <person name="Bombassaro A."/>
            <person name="Tadra-Sfeir M.Z."/>
            <person name="Moreno L.F."/>
            <person name="Najafzadeh M.J."/>
            <person name="Felipe M.S."/>
            <person name="Teixeira M."/>
            <person name="Sun J."/>
            <person name="Xi L."/>
            <person name="Castro M.A."/>
            <person name="Vicente V.A."/>
        </authorList>
    </citation>
    <scope>NUCLEOTIDE SEQUENCE [LARGE SCALE GENOMIC DNA]</scope>
    <source>
        <strain evidence="8 9">CBS 269.64</strain>
    </source>
</reference>
<proteinExistence type="inferred from homology"/>
<evidence type="ECO:0008006" key="10">
    <source>
        <dbReference type="Google" id="ProtNLM"/>
    </source>
</evidence>
<organism evidence="8 9">
    <name type="scientific">Fonsecaea nubica</name>
    <dbReference type="NCBI Taxonomy" id="856822"/>
    <lineage>
        <taxon>Eukaryota</taxon>
        <taxon>Fungi</taxon>
        <taxon>Dikarya</taxon>
        <taxon>Ascomycota</taxon>
        <taxon>Pezizomycotina</taxon>
        <taxon>Eurotiomycetes</taxon>
        <taxon>Chaetothyriomycetidae</taxon>
        <taxon>Chaetothyriales</taxon>
        <taxon>Herpotrichiellaceae</taxon>
        <taxon>Fonsecaea</taxon>
    </lineage>
</organism>
<gene>
    <name evidence="8" type="ORF">AYO20_03116</name>
</gene>
<dbReference type="PRINTS" id="PR00469">
    <property type="entry name" value="PNDRDTASEII"/>
</dbReference>
<dbReference type="GO" id="GO:0004499">
    <property type="term" value="F:N,N-dimethylaniline monooxygenase activity"/>
    <property type="evidence" value="ECO:0007669"/>
    <property type="project" value="InterPro"/>
</dbReference>
<dbReference type="AlphaFoldDB" id="A0A178D657"/>
<dbReference type="PANTHER" id="PTHR42877:SF7">
    <property type="entry name" value="FLAVIN-BINDING MONOOXYGENASE-RELATED"/>
    <property type="match status" value="1"/>
</dbReference>
<name>A0A178D657_9EURO</name>
<accession>A0A178D657</accession>
<dbReference type="SUPFAM" id="SSF51905">
    <property type="entry name" value="FAD/NAD(P)-binding domain"/>
    <property type="match status" value="2"/>
</dbReference>
<keyword evidence="7" id="KW-1133">Transmembrane helix</keyword>
<dbReference type="EMBL" id="LVCJ01000014">
    <property type="protein sequence ID" value="OAL37609.1"/>
    <property type="molecule type" value="Genomic_DNA"/>
</dbReference>
<keyword evidence="7" id="KW-0472">Membrane</keyword>
<dbReference type="InterPro" id="IPR036188">
    <property type="entry name" value="FAD/NAD-bd_sf"/>
</dbReference>
<evidence type="ECO:0000256" key="5">
    <source>
        <dbReference type="ARBA" id="ARBA00023002"/>
    </source>
</evidence>
<dbReference type="GO" id="GO:0050661">
    <property type="term" value="F:NADP binding"/>
    <property type="evidence" value="ECO:0007669"/>
    <property type="project" value="InterPro"/>
</dbReference>
<evidence type="ECO:0000256" key="1">
    <source>
        <dbReference type="ARBA" id="ARBA00001974"/>
    </source>
</evidence>
<evidence type="ECO:0000313" key="8">
    <source>
        <dbReference type="EMBL" id="OAL37609.1"/>
    </source>
</evidence>
<comment type="caution">
    <text evidence="8">The sequence shown here is derived from an EMBL/GenBank/DDBJ whole genome shotgun (WGS) entry which is preliminary data.</text>
</comment>
<dbReference type="GeneID" id="34586538"/>
<keyword evidence="7" id="KW-0812">Transmembrane</keyword>
<dbReference type="InterPro" id="IPR020946">
    <property type="entry name" value="Flavin_mOase-like"/>
</dbReference>
<comment type="cofactor">
    <cofactor evidence="1">
        <name>FAD</name>
        <dbReference type="ChEBI" id="CHEBI:57692"/>
    </cofactor>
</comment>
<dbReference type="Pfam" id="PF00743">
    <property type="entry name" value="FMO-like"/>
    <property type="match status" value="1"/>
</dbReference>
<evidence type="ECO:0000256" key="4">
    <source>
        <dbReference type="ARBA" id="ARBA00022827"/>
    </source>
</evidence>
<keyword evidence="3" id="KW-0285">Flavoprotein</keyword>
<dbReference type="RefSeq" id="XP_022502621.1">
    <property type="nucleotide sequence ID" value="XM_022641419.1"/>
</dbReference>
<feature type="transmembrane region" description="Helical" evidence="7">
    <location>
        <begin position="36"/>
        <end position="56"/>
    </location>
</feature>
<evidence type="ECO:0000256" key="2">
    <source>
        <dbReference type="ARBA" id="ARBA00010139"/>
    </source>
</evidence>
<dbReference type="Proteomes" id="UP000185904">
    <property type="component" value="Unassembled WGS sequence"/>
</dbReference>
<evidence type="ECO:0000256" key="6">
    <source>
        <dbReference type="SAM" id="MobiDB-lite"/>
    </source>
</evidence>
<keyword evidence="4" id="KW-0274">FAD</keyword>